<comment type="similarity">
    <text evidence="2">Belongs to the AzlC family.</text>
</comment>
<feature type="transmembrane region" description="Helical" evidence="8">
    <location>
        <begin position="210"/>
        <end position="228"/>
    </location>
</feature>
<keyword evidence="3" id="KW-0813">Transport</keyword>
<evidence type="ECO:0000256" key="7">
    <source>
        <dbReference type="ARBA" id="ARBA00023136"/>
    </source>
</evidence>
<gene>
    <name evidence="9" type="primary">ygaZ</name>
    <name evidence="9" type="ORF">CUROG_10455</name>
</gene>
<dbReference type="PANTHER" id="PTHR34979:SF1">
    <property type="entry name" value="INNER MEMBRANE PROTEIN YGAZ"/>
    <property type="match status" value="1"/>
</dbReference>
<organism evidence="9 10">
    <name type="scientific">Corynebacterium urogenitale</name>
    <dbReference type="NCBI Taxonomy" id="2487892"/>
    <lineage>
        <taxon>Bacteria</taxon>
        <taxon>Bacillati</taxon>
        <taxon>Actinomycetota</taxon>
        <taxon>Actinomycetes</taxon>
        <taxon>Mycobacteriales</taxon>
        <taxon>Corynebacteriaceae</taxon>
        <taxon>Corynebacterium</taxon>
    </lineage>
</organism>
<evidence type="ECO:0000256" key="5">
    <source>
        <dbReference type="ARBA" id="ARBA00022692"/>
    </source>
</evidence>
<protein>
    <submittedName>
        <fullName evidence="9">Inner membrane protein YgaZ</fullName>
    </submittedName>
</protein>
<evidence type="ECO:0000256" key="8">
    <source>
        <dbReference type="SAM" id="Phobius"/>
    </source>
</evidence>
<evidence type="ECO:0000256" key="6">
    <source>
        <dbReference type="ARBA" id="ARBA00022989"/>
    </source>
</evidence>
<evidence type="ECO:0000256" key="2">
    <source>
        <dbReference type="ARBA" id="ARBA00010735"/>
    </source>
</evidence>
<evidence type="ECO:0000256" key="4">
    <source>
        <dbReference type="ARBA" id="ARBA00022475"/>
    </source>
</evidence>
<dbReference type="PANTHER" id="PTHR34979">
    <property type="entry name" value="INNER MEMBRANE PROTEIN YGAZ"/>
    <property type="match status" value="1"/>
</dbReference>
<keyword evidence="4" id="KW-1003">Cell membrane</keyword>
<dbReference type="Pfam" id="PF03591">
    <property type="entry name" value="AzlC"/>
    <property type="match status" value="1"/>
</dbReference>
<keyword evidence="6 8" id="KW-1133">Transmembrane helix</keyword>
<evidence type="ECO:0000313" key="10">
    <source>
        <dbReference type="Proteomes" id="UP000326711"/>
    </source>
</evidence>
<keyword evidence="5 8" id="KW-0812">Transmembrane</keyword>
<evidence type="ECO:0000313" key="9">
    <source>
        <dbReference type="EMBL" id="QFQ03423.1"/>
    </source>
</evidence>
<accession>A0A5J6ZCD3</accession>
<dbReference type="InterPro" id="IPR011606">
    <property type="entry name" value="Brnchd-chn_aa_trnsp_permease"/>
</dbReference>
<dbReference type="Proteomes" id="UP000326711">
    <property type="component" value="Chromosome"/>
</dbReference>
<reference evidence="10" key="1">
    <citation type="submission" date="2019-10" db="EMBL/GenBank/DDBJ databases">
        <title>Complete genome sequence of Corynebacterium urogenitalis DSM 108747, isolated from the genital tract of a cow.</title>
        <authorList>
            <person name="Ruckert C."/>
            <person name="Ballas P."/>
            <person name="Wagener K."/>
            <person name="Drillich M."/>
            <person name="Kaempfer P."/>
            <person name="Busse H.-J."/>
            <person name="Ehling-Schulz M."/>
        </authorList>
    </citation>
    <scope>NUCLEOTIDE SEQUENCE [LARGE SCALE GENOMIC DNA]</scope>
    <source>
        <strain evidence="10">LMM 1652</strain>
    </source>
</reference>
<comment type="subcellular location">
    <subcellularLocation>
        <location evidence="1">Cell membrane</location>
        <topology evidence="1">Multi-pass membrane protein</topology>
    </subcellularLocation>
</comment>
<feature type="transmembrane region" description="Helical" evidence="8">
    <location>
        <begin position="169"/>
        <end position="186"/>
    </location>
</feature>
<dbReference type="AlphaFoldDB" id="A0A5J6ZCD3"/>
<feature type="transmembrane region" description="Helical" evidence="8">
    <location>
        <begin position="140"/>
        <end position="162"/>
    </location>
</feature>
<keyword evidence="7 8" id="KW-0472">Membrane</keyword>
<feature type="transmembrane region" description="Helical" evidence="8">
    <location>
        <begin position="45"/>
        <end position="69"/>
    </location>
</feature>
<sequence length="256" mass="27757">MVAATPEYSLREEIRAGIRDTWAVALGMVPLGLAFGLLVTQVGFAWFWAPVLSFVIYAGSMEFLALTLITGGAGPLSAALYALLVNFRHVFYALNYPLSRVKSRLGKAYGMYALTDETYAVISARRSVQWTGPRAVTVEAVLQAGWVSGGIVGALCGAALPFELKGMEFALVALFIVLAIESFAGFKDLSLPIMAAFAAGVGLWVSPDNMLMIAMLLYFVVLLVRYYVPAFDRAVTLRVGATRPREQLRREGEAQA</sequence>
<dbReference type="KEGG" id="cuo:CUROG_10455"/>
<evidence type="ECO:0000256" key="3">
    <source>
        <dbReference type="ARBA" id="ARBA00022448"/>
    </source>
</evidence>
<dbReference type="EMBL" id="CP045032">
    <property type="protein sequence ID" value="QFQ03423.1"/>
    <property type="molecule type" value="Genomic_DNA"/>
</dbReference>
<dbReference type="GO" id="GO:1903785">
    <property type="term" value="P:L-valine transmembrane transport"/>
    <property type="evidence" value="ECO:0007669"/>
    <property type="project" value="TreeGrafter"/>
</dbReference>
<proteinExistence type="inferred from homology"/>
<name>A0A5J6ZCD3_9CORY</name>
<dbReference type="GO" id="GO:0005886">
    <property type="term" value="C:plasma membrane"/>
    <property type="evidence" value="ECO:0007669"/>
    <property type="project" value="UniProtKB-SubCell"/>
</dbReference>
<evidence type="ECO:0000256" key="1">
    <source>
        <dbReference type="ARBA" id="ARBA00004651"/>
    </source>
</evidence>
<keyword evidence="10" id="KW-1185">Reference proteome</keyword>